<dbReference type="PROSITE" id="PS51257">
    <property type="entry name" value="PROKAR_LIPOPROTEIN"/>
    <property type="match status" value="1"/>
</dbReference>
<dbReference type="Pfam" id="PF13473">
    <property type="entry name" value="Cupredoxin_1"/>
    <property type="match status" value="1"/>
</dbReference>
<feature type="signal peptide" evidence="1">
    <location>
        <begin position="1"/>
        <end position="24"/>
    </location>
</feature>
<dbReference type="PANTHER" id="PTHR36507:SF1">
    <property type="entry name" value="BLL1555 PROTEIN"/>
    <property type="match status" value="1"/>
</dbReference>
<feature type="chain" id="PRO_5039053202" evidence="1">
    <location>
        <begin position="25"/>
        <end position="120"/>
    </location>
</feature>
<dbReference type="AlphaFoldDB" id="R4K3K7"/>
<dbReference type="SUPFAM" id="SSF49503">
    <property type="entry name" value="Cupredoxins"/>
    <property type="match status" value="1"/>
</dbReference>
<dbReference type="InterPro" id="IPR028096">
    <property type="entry name" value="EfeO_Cupredoxin"/>
</dbReference>
<dbReference type="PATRIC" id="fig|86416.3.peg.2278"/>
<dbReference type="eggNOG" id="COG3794">
    <property type="taxonomic scope" value="Bacteria"/>
</dbReference>
<evidence type="ECO:0000313" key="3">
    <source>
        <dbReference type="EMBL" id="AGK97163.1"/>
    </source>
</evidence>
<keyword evidence="1" id="KW-0732">Signal</keyword>
<protein>
    <submittedName>
        <fullName evidence="3">Plastocyanin</fullName>
    </submittedName>
</protein>
<dbReference type="RefSeq" id="WP_015615469.1">
    <property type="nucleotide sequence ID" value="NC_021182.1"/>
</dbReference>
<dbReference type="CDD" id="cd13921">
    <property type="entry name" value="Amicyanin"/>
    <property type="match status" value="1"/>
</dbReference>
<proteinExistence type="predicted"/>
<dbReference type="InterPro" id="IPR008972">
    <property type="entry name" value="Cupredoxin"/>
</dbReference>
<dbReference type="InterPro" id="IPR035668">
    <property type="entry name" value="Amicyanin"/>
</dbReference>
<dbReference type="HOGENOM" id="CLU_084115_2_0_9"/>
<dbReference type="OrthoDB" id="680163at2"/>
<sequence length="120" mass="13459">MKILSSFKIFFLMVVTLFIFTACSNSPAPNKPIPQDSSSSKIIQVKITNFSFDPQTLTIHKGDTVMWTNMDSAPHTVTGKDFKSATLNKNDTFKFTFNDTGNFDYVCSFHSEMTGNIIVK</sequence>
<name>R4K3K7_CLOPA</name>
<evidence type="ECO:0000259" key="2">
    <source>
        <dbReference type="Pfam" id="PF13473"/>
    </source>
</evidence>
<keyword evidence="4" id="KW-1185">Reference proteome</keyword>
<feature type="domain" description="EfeO-type cupredoxin-like" evidence="2">
    <location>
        <begin position="17"/>
        <end position="119"/>
    </location>
</feature>
<dbReference type="EMBL" id="CP003261">
    <property type="protein sequence ID" value="AGK97163.1"/>
    <property type="molecule type" value="Genomic_DNA"/>
</dbReference>
<dbReference type="KEGG" id="cpas:Clopa_2296"/>
<dbReference type="PANTHER" id="PTHR36507">
    <property type="entry name" value="BLL1555 PROTEIN"/>
    <property type="match status" value="1"/>
</dbReference>
<dbReference type="Proteomes" id="UP000013523">
    <property type="component" value="Chromosome"/>
</dbReference>
<reference evidence="3 4" key="1">
    <citation type="submission" date="2012-01" db="EMBL/GenBank/DDBJ databases">
        <title>Complete sequence of chromosome of Clostridium pasteurianum BC1.</title>
        <authorList>
            <consortium name="US DOE Joint Genome Institute"/>
            <person name="Lucas S."/>
            <person name="Han J."/>
            <person name="Lapidus A."/>
            <person name="Cheng J.-F."/>
            <person name="Goodwin L."/>
            <person name="Pitluck S."/>
            <person name="Peters L."/>
            <person name="Mikhailova N."/>
            <person name="Teshima H."/>
            <person name="Detter J.C."/>
            <person name="Han C."/>
            <person name="Tapia R."/>
            <person name="Land M."/>
            <person name="Hauser L."/>
            <person name="Kyrpides N."/>
            <person name="Ivanova N."/>
            <person name="Pagani I."/>
            <person name="Dunn J."/>
            <person name="Taghavi S."/>
            <person name="Francis A."/>
            <person name="van der Lelie D."/>
            <person name="Woyke T."/>
        </authorList>
    </citation>
    <scope>NUCLEOTIDE SEQUENCE [LARGE SCALE GENOMIC DNA]</scope>
    <source>
        <strain evidence="3 4">BC1</strain>
    </source>
</reference>
<evidence type="ECO:0000313" key="4">
    <source>
        <dbReference type="Proteomes" id="UP000013523"/>
    </source>
</evidence>
<dbReference type="Gene3D" id="2.60.40.420">
    <property type="entry name" value="Cupredoxins - blue copper proteins"/>
    <property type="match status" value="1"/>
</dbReference>
<accession>R4K3K7</accession>
<dbReference type="STRING" id="86416.Clopa_2296"/>
<gene>
    <name evidence="3" type="ORF">Clopa_2296</name>
</gene>
<dbReference type="InterPro" id="IPR052721">
    <property type="entry name" value="ET_Amicyanin"/>
</dbReference>
<evidence type="ECO:0000256" key="1">
    <source>
        <dbReference type="SAM" id="SignalP"/>
    </source>
</evidence>
<organism evidence="3 4">
    <name type="scientific">Clostridium pasteurianum BC1</name>
    <dbReference type="NCBI Taxonomy" id="86416"/>
    <lineage>
        <taxon>Bacteria</taxon>
        <taxon>Bacillati</taxon>
        <taxon>Bacillota</taxon>
        <taxon>Clostridia</taxon>
        <taxon>Eubacteriales</taxon>
        <taxon>Clostridiaceae</taxon>
        <taxon>Clostridium</taxon>
    </lineage>
</organism>